<dbReference type="EMBL" id="HG937693">
    <property type="protein sequence ID" value="CDP35011.1"/>
    <property type="molecule type" value="Genomic_DNA"/>
</dbReference>
<keyword evidence="4" id="KW-0472">Membrane</keyword>
<accession>A0A060T737</accession>
<dbReference type="PANTHER" id="PTHR10663">
    <property type="entry name" value="GUANYL-NUCLEOTIDE EXCHANGE FACTOR"/>
    <property type="match status" value="1"/>
</dbReference>
<comment type="subcellular location">
    <subcellularLocation>
        <location evidence="5">Cytoplasmic vesicle</location>
        <location evidence="5">COPI-coated vesicle membrane</location>
    </subcellularLocation>
</comment>
<sequence>MSAQENSAPDRSPDLRTPSPDPPEPGHEQAQVEETEQTEQVEQTEHTGHTEQQDKPVANDGDENDKDKAVSKPDDTNDSNHQLNAGDADQSDIPSTEPGVNGDKDEGEQFSEKPSVPPKDGPKDGPSDSASSSTAYLSSTAPSTPPDISRHNRRAPSIALSVSSTASGVQTVSSMVFIKKALESIAASKDARKILALDSAVKKALTQLKENPGSLPAPNVVFEPLRIVCAQSSNVELKVIALDCIGKLFSFSYLEDPVVEVDPDSGVTPPPPVPLIDKAISTVCDNFTGESTDPKVEMQIIKALMAAVLNEDLVCHGSTLLKALRQTYTVFVVSHSNTNQATAQAALTQMVNVVFERVKRLEAVKSSVSRASSTINVSDPDAASSSAVETTTSSGQSTPTKNLTLKDIKGRPSLEDVRDDGDDNADDDTDLFIKDAFLVFRTMCKLSEKALEGDPDLKSHAMRSKLLSLHLLHTILKSHMNVFMSRDIVVKSNAKGNEPFVVAIKDYLCSTLARNAASISPPVFEISAEVFWLILSNLRSQFKKEIEVFFAEIYFPILEMKTSTSHQKQYLLGIIQKLCNDPRALVELYLNYDCDRRAMINVYEHTIDVLVRLAVTPVHMTPTQLHQYQESRHKPTAVYNLALPPALSITNLSINSHTPESTAFPPEYALKMMALESLAAILRSLLTWSQRGIATSLSAPTGGAPITLASVAGDSDTSIDDNLSASNGHQNGSRPRSTTMSSTNPSATASSTLVDDPSQFESLKQQKTALSEAIAEFNYKPKRGLEYLIRDGFIEAREPGAIAKFLLTTEGLDKAVIGEYLGGDDPFNISVMHAFVEQIDFTNMEFVGALRKFLQAFRLPGEAQKIDRFMLKFAERYLSGNPGVFANADTPYILAYSVIMLNTDQHSAQVKNRMSPEEFIKNNRGINDKADLPDEFLLNIFNDIANNEIKLLSEQHAALLSSDGKQAPAGFAATFGLALATRNTQREAYLQASKEMSSKTERVFKSLIAKDGKKQVKTSDSQEVDGQNLFYIASHVEHVKPMFEVAWMSFLAGLSGPFQESDDHEPVSLALEGMRLSIRIACLFDLELPRISFVTTLGKYTNLMNWGQMKVKSIDAVKTLLSVALSEGNMLKSSWKDVLQCVSQLERLQLISSGIEAGAIPDLGNAKIRTSIDSTRSRHNVHNPATHNLLVVPEVAEAVRSREVVVAMDKIFTQSAKLSGEAIVEFVKALSEVSWEEIESSGQNHEHPRTFALQKMVDVCYYNMDRIRVEWSQLWAIMGEQFNKVGCYGNGNVVSFALDSLRQLSMRFLDIEELPHFKFQKDFLRPFEFVMKNNPDAASKDLTLQCLQQMILTKSDKIRSGWSTMFNVFAAAASVPNAQIVSETYDLAKRIHTEYFDQVIEQDSFDDMLNCLAELAKNPRFQKAGLHAIELLNETIPKVVERTGPKDDNMALWLPILKAFQKVIMEGEDLEVRSRALNYLFDSLVEHGSSFGPAAWDRICEDLLFPIFRVLESRSRAQQEEDNLSVWLSTTMIQALRNMIALLSYYFDILERLLDGFLDLLVRCINQENETVSKIGSSCLHQLVVQNLTKFNRSHWSKVVDKIELLFQETTATELFQPPGKDGSSQVSHMRAVSVGITDQKNVDVDSESGPKHNLEGSKRFRKTVIKSVLQSLMISSVGDLLADDEVFKHMPTEEVLRICNLLRKSYLFSREFNGDRELRMRLWKQGFMKQMPNLLKQESTSALTYVTIMMRLYKDDSKSSGDSREAIGQELISQGVEIIKSYNMLEATEQRYISTLWPVILEFLSEYKGFSDEDFKATIAEFYPHFIGLLSRDLAPELRTELQEILQRTGKVMFE</sequence>
<feature type="region of interest" description="Disordered" evidence="6">
    <location>
        <begin position="372"/>
        <end position="422"/>
    </location>
</feature>
<organism evidence="8">
    <name type="scientific">Blastobotrys adeninivorans</name>
    <name type="common">Yeast</name>
    <name type="synonym">Arxula adeninivorans</name>
    <dbReference type="NCBI Taxonomy" id="409370"/>
    <lineage>
        <taxon>Eukaryota</taxon>
        <taxon>Fungi</taxon>
        <taxon>Dikarya</taxon>
        <taxon>Ascomycota</taxon>
        <taxon>Saccharomycotina</taxon>
        <taxon>Dipodascomycetes</taxon>
        <taxon>Dipodascales</taxon>
        <taxon>Trichomonascaceae</taxon>
        <taxon>Blastobotrys</taxon>
    </lineage>
</organism>
<feature type="compositionally biased region" description="Basic and acidic residues" evidence="6">
    <location>
        <begin position="404"/>
        <end position="416"/>
    </location>
</feature>
<dbReference type="PROSITE" id="PS50190">
    <property type="entry name" value="SEC7"/>
    <property type="match status" value="1"/>
</dbReference>
<dbReference type="Pfam" id="PF20252">
    <property type="entry name" value="BIG2_C"/>
    <property type="match status" value="1"/>
</dbReference>
<feature type="compositionally biased region" description="Low complexity" evidence="6">
    <location>
        <begin position="737"/>
        <end position="752"/>
    </location>
</feature>
<dbReference type="GO" id="GO:0015031">
    <property type="term" value="P:protein transport"/>
    <property type="evidence" value="ECO:0007669"/>
    <property type="project" value="UniProtKB-KW"/>
</dbReference>
<dbReference type="Gene3D" id="1.10.1000.11">
    <property type="entry name" value="Arf Nucleotide-binding Site Opener,domain 2"/>
    <property type="match status" value="1"/>
</dbReference>
<dbReference type="InterPro" id="IPR032691">
    <property type="entry name" value="Mon2/Sec7/BIG1-like_HUS"/>
</dbReference>
<dbReference type="SMART" id="SM00222">
    <property type="entry name" value="Sec7"/>
    <property type="match status" value="1"/>
</dbReference>
<dbReference type="InterPro" id="IPR000904">
    <property type="entry name" value="Sec7_dom"/>
</dbReference>
<feature type="compositionally biased region" description="Polar residues" evidence="6">
    <location>
        <begin position="720"/>
        <end position="736"/>
    </location>
</feature>
<dbReference type="Pfam" id="PF01369">
    <property type="entry name" value="Sec7"/>
    <property type="match status" value="1"/>
</dbReference>
<evidence type="ECO:0000256" key="4">
    <source>
        <dbReference type="ARBA" id="ARBA00023136"/>
    </source>
</evidence>
<name>A0A060T737_BLAAD</name>
<gene>
    <name evidence="8" type="ORF">GNLVRS02_ARAD1C25608g</name>
</gene>
<dbReference type="Pfam" id="PF16213">
    <property type="entry name" value="DCB"/>
    <property type="match status" value="1"/>
</dbReference>
<feature type="compositionally biased region" description="Basic and acidic residues" evidence="6">
    <location>
        <begin position="43"/>
        <end position="54"/>
    </location>
</feature>
<proteinExistence type="predicted"/>
<dbReference type="FunFam" id="1.10.220.20:FF:000002">
    <property type="entry name" value="Brefeldin A-inhibited guanine nucleotide-exchange protein 1"/>
    <property type="match status" value="1"/>
</dbReference>
<dbReference type="GO" id="GO:0005085">
    <property type="term" value="F:guanyl-nucleotide exchange factor activity"/>
    <property type="evidence" value="ECO:0007669"/>
    <property type="project" value="InterPro"/>
</dbReference>
<protein>
    <submittedName>
        <fullName evidence="8">ARAD1C25608p</fullName>
    </submittedName>
</protein>
<dbReference type="InterPro" id="IPR023394">
    <property type="entry name" value="Sec7_C_sf"/>
</dbReference>
<dbReference type="PhylomeDB" id="A0A060T737"/>
<feature type="compositionally biased region" description="Low complexity" evidence="6">
    <location>
        <begin position="127"/>
        <end position="142"/>
    </location>
</feature>
<keyword evidence="1" id="KW-0813">Transport</keyword>
<evidence type="ECO:0000256" key="1">
    <source>
        <dbReference type="ARBA" id="ARBA00022448"/>
    </source>
</evidence>
<dbReference type="InterPro" id="IPR032629">
    <property type="entry name" value="DCB_dom"/>
</dbReference>
<dbReference type="GO" id="GO:0030663">
    <property type="term" value="C:COPI-coated vesicle membrane"/>
    <property type="evidence" value="ECO:0007669"/>
    <property type="project" value="UniProtKB-SubCell"/>
</dbReference>
<feature type="domain" description="SEC7" evidence="7">
    <location>
        <begin position="759"/>
        <end position="947"/>
    </location>
</feature>
<evidence type="ECO:0000256" key="3">
    <source>
        <dbReference type="ARBA" id="ARBA00022927"/>
    </source>
</evidence>
<dbReference type="InterPro" id="IPR015403">
    <property type="entry name" value="Mon2/Sec7/BIG1-like_HDS"/>
</dbReference>
<evidence type="ECO:0000313" key="8">
    <source>
        <dbReference type="EMBL" id="CDP35011.1"/>
    </source>
</evidence>
<keyword evidence="3" id="KW-0653">Protein transport</keyword>
<dbReference type="GO" id="GO:0032012">
    <property type="term" value="P:regulation of ARF protein signal transduction"/>
    <property type="evidence" value="ECO:0007669"/>
    <property type="project" value="InterPro"/>
</dbReference>
<dbReference type="InterPro" id="IPR016024">
    <property type="entry name" value="ARM-type_fold"/>
</dbReference>
<feature type="region of interest" description="Disordered" evidence="6">
    <location>
        <begin position="1"/>
        <end position="152"/>
    </location>
</feature>
<dbReference type="Gene3D" id="1.10.220.20">
    <property type="match status" value="1"/>
</dbReference>
<dbReference type="SUPFAM" id="SSF48371">
    <property type="entry name" value="ARM repeat"/>
    <property type="match status" value="2"/>
</dbReference>
<dbReference type="Pfam" id="PF09324">
    <property type="entry name" value="Sec7-like_HDS"/>
    <property type="match status" value="1"/>
</dbReference>
<evidence type="ECO:0000259" key="7">
    <source>
        <dbReference type="PROSITE" id="PS50190"/>
    </source>
</evidence>
<evidence type="ECO:0000256" key="6">
    <source>
        <dbReference type="SAM" id="MobiDB-lite"/>
    </source>
</evidence>
<reference evidence="8" key="1">
    <citation type="submission" date="2014-02" db="EMBL/GenBank/DDBJ databases">
        <authorList>
            <person name="Genoscope - CEA"/>
        </authorList>
    </citation>
    <scope>NUCLEOTIDE SEQUENCE</scope>
    <source>
        <strain evidence="8">LS3</strain>
    </source>
</reference>
<evidence type="ECO:0000256" key="5">
    <source>
        <dbReference type="ARBA" id="ARBA00060451"/>
    </source>
</evidence>
<dbReference type="FunFam" id="1.10.1000.11:FF:000003">
    <property type="entry name" value="Brefeldin A-inhibited guanine nucleotide-exchange protein 1"/>
    <property type="match status" value="1"/>
</dbReference>
<dbReference type="InterPro" id="IPR035999">
    <property type="entry name" value="Sec7_dom_sf"/>
</dbReference>
<feature type="compositionally biased region" description="Low complexity" evidence="6">
    <location>
        <begin position="382"/>
        <end position="394"/>
    </location>
</feature>
<evidence type="ECO:0000256" key="2">
    <source>
        <dbReference type="ARBA" id="ARBA00022490"/>
    </source>
</evidence>
<keyword evidence="2" id="KW-0963">Cytoplasm</keyword>
<feature type="region of interest" description="Disordered" evidence="6">
    <location>
        <begin position="718"/>
        <end position="758"/>
    </location>
</feature>
<dbReference type="InterPro" id="IPR046455">
    <property type="entry name" value="Sec7/BIG1-like_C"/>
</dbReference>
<dbReference type="Pfam" id="PF12783">
    <property type="entry name" value="Sec7-like_HUS"/>
    <property type="match status" value="1"/>
</dbReference>
<feature type="compositionally biased region" description="Basic and acidic residues" evidence="6">
    <location>
        <begin position="65"/>
        <end position="75"/>
    </location>
</feature>
<reference evidence="8" key="2">
    <citation type="submission" date="2014-06" db="EMBL/GenBank/DDBJ databases">
        <title>The complete genome of Blastobotrys (Arxula) adeninivorans LS3 - a yeast of biotechnological interest.</title>
        <authorList>
            <person name="Kunze G."/>
            <person name="Gaillardin C."/>
            <person name="Czernicka M."/>
            <person name="Durrens P."/>
            <person name="Martin T."/>
            <person name="Boer E."/>
            <person name="Gabaldon T."/>
            <person name="Cruz J."/>
            <person name="Talla E."/>
            <person name="Marck C."/>
            <person name="Goffeau A."/>
            <person name="Barbe V."/>
            <person name="Baret P."/>
            <person name="Baronian K."/>
            <person name="Beier S."/>
            <person name="Bleykasten C."/>
            <person name="Bode R."/>
            <person name="Casaregola S."/>
            <person name="Despons L."/>
            <person name="Fairhead C."/>
            <person name="Giersberg M."/>
            <person name="Gierski P."/>
            <person name="Hahnel U."/>
            <person name="Hartmann A."/>
            <person name="Jankowska D."/>
            <person name="Jubin C."/>
            <person name="Jung P."/>
            <person name="Lafontaine I."/>
            <person name="Leh-Louis V."/>
            <person name="Lemaire M."/>
            <person name="Marcet-Houben M."/>
            <person name="Mascher M."/>
            <person name="Morel G."/>
            <person name="Richard G.-F."/>
            <person name="Riechen J."/>
            <person name="Sacerdot C."/>
            <person name="Sarkar A."/>
            <person name="Savel G."/>
            <person name="Schacherer J."/>
            <person name="Sherman D."/>
            <person name="Straub M.-L."/>
            <person name="Stein N."/>
            <person name="Thierry A."/>
            <person name="Trautwein-Schult A."/>
            <person name="Westhof E."/>
            <person name="Worch S."/>
            <person name="Dujon B."/>
            <person name="Souciet J.-L."/>
            <person name="Wincker P."/>
            <person name="Scholz U."/>
            <person name="Neuveglise N."/>
        </authorList>
    </citation>
    <scope>NUCLEOTIDE SEQUENCE</scope>
    <source>
        <strain evidence="8">LS3</strain>
    </source>
</reference>
<dbReference type="CDD" id="cd00171">
    <property type="entry name" value="Sec7"/>
    <property type="match status" value="1"/>
</dbReference>
<dbReference type="SUPFAM" id="SSF48425">
    <property type="entry name" value="Sec7 domain"/>
    <property type="match status" value="1"/>
</dbReference>
<dbReference type="PANTHER" id="PTHR10663:SF375">
    <property type="entry name" value="LD29171P"/>
    <property type="match status" value="1"/>
</dbReference>